<evidence type="ECO:0000256" key="3">
    <source>
        <dbReference type="ARBA" id="ARBA00022884"/>
    </source>
</evidence>
<evidence type="ECO:0000256" key="4">
    <source>
        <dbReference type="RuleBase" id="RU369095"/>
    </source>
</evidence>
<reference evidence="7" key="1">
    <citation type="submission" date="2019-09" db="EMBL/GenBank/DDBJ databases">
        <title>Draft genome information of white flower Hibiscus syriacus.</title>
        <authorList>
            <person name="Kim Y.-M."/>
        </authorList>
    </citation>
    <scope>NUCLEOTIDE SEQUENCE [LARGE SCALE GENOMIC DNA]</scope>
    <source>
        <strain evidence="7">YM2019G1</strain>
    </source>
</reference>
<feature type="region of interest" description="Disordered" evidence="5">
    <location>
        <begin position="220"/>
        <end position="283"/>
    </location>
</feature>
<evidence type="ECO:0000313" key="7">
    <source>
        <dbReference type="EMBL" id="KAE8670499.1"/>
    </source>
</evidence>
<dbReference type="InterPro" id="IPR007275">
    <property type="entry name" value="YTH_domain"/>
</dbReference>
<feature type="compositionally biased region" description="Basic and acidic residues" evidence="5">
    <location>
        <begin position="17"/>
        <end position="30"/>
    </location>
</feature>
<dbReference type="CDD" id="cd21134">
    <property type="entry name" value="YTH"/>
    <property type="match status" value="1"/>
</dbReference>
<dbReference type="AlphaFoldDB" id="A0A6A2Y990"/>
<dbReference type="GO" id="GO:1990247">
    <property type="term" value="F:N6-methyladenosine-containing RNA reader activity"/>
    <property type="evidence" value="ECO:0007669"/>
    <property type="project" value="UniProtKB-UniRule"/>
</dbReference>
<feature type="domain" description="YTH" evidence="6">
    <location>
        <begin position="379"/>
        <end position="516"/>
    </location>
</feature>
<feature type="region of interest" description="Disordered" evidence="5">
    <location>
        <begin position="1"/>
        <end position="68"/>
    </location>
</feature>
<dbReference type="GO" id="GO:0061157">
    <property type="term" value="P:mRNA destabilization"/>
    <property type="evidence" value="ECO:0007669"/>
    <property type="project" value="TreeGrafter"/>
</dbReference>
<name>A0A6A2Y990_HIBSY</name>
<evidence type="ECO:0000256" key="5">
    <source>
        <dbReference type="SAM" id="MobiDB-lite"/>
    </source>
</evidence>
<comment type="caution">
    <text evidence="7">The sequence shown here is derived from an EMBL/GenBank/DDBJ whole genome shotgun (WGS) entry which is preliminary data.</text>
</comment>
<feature type="compositionally biased region" description="Polar residues" evidence="5">
    <location>
        <begin position="59"/>
        <end position="68"/>
    </location>
</feature>
<dbReference type="EMBL" id="VEPZ02001508">
    <property type="protein sequence ID" value="KAE8670499.1"/>
    <property type="molecule type" value="Genomic_DNA"/>
</dbReference>
<dbReference type="GO" id="GO:0003729">
    <property type="term" value="F:mRNA binding"/>
    <property type="evidence" value="ECO:0007669"/>
    <property type="project" value="UniProtKB-UniRule"/>
</dbReference>
<evidence type="ECO:0000313" key="8">
    <source>
        <dbReference type="Proteomes" id="UP000436088"/>
    </source>
</evidence>
<accession>A0A6A2Y990</accession>
<organism evidence="7 8">
    <name type="scientific">Hibiscus syriacus</name>
    <name type="common">Rose of Sharon</name>
    <dbReference type="NCBI Taxonomy" id="106335"/>
    <lineage>
        <taxon>Eukaryota</taxon>
        <taxon>Viridiplantae</taxon>
        <taxon>Streptophyta</taxon>
        <taxon>Embryophyta</taxon>
        <taxon>Tracheophyta</taxon>
        <taxon>Spermatophyta</taxon>
        <taxon>Magnoliopsida</taxon>
        <taxon>eudicotyledons</taxon>
        <taxon>Gunneridae</taxon>
        <taxon>Pentapetalae</taxon>
        <taxon>rosids</taxon>
        <taxon>malvids</taxon>
        <taxon>Malvales</taxon>
        <taxon>Malvaceae</taxon>
        <taxon>Malvoideae</taxon>
        <taxon>Hibiscus</taxon>
    </lineage>
</organism>
<comment type="subcellular location">
    <subcellularLocation>
        <location evidence="1">Cytoplasm</location>
    </subcellularLocation>
</comment>
<evidence type="ECO:0000256" key="1">
    <source>
        <dbReference type="ARBA" id="ARBA00004496"/>
    </source>
</evidence>
<dbReference type="PANTHER" id="PTHR12357">
    <property type="entry name" value="YTH YT521-B HOMOLOGY DOMAIN-CONTAINING"/>
    <property type="match status" value="1"/>
</dbReference>
<evidence type="ECO:0000256" key="2">
    <source>
        <dbReference type="ARBA" id="ARBA00022490"/>
    </source>
</evidence>
<proteinExistence type="inferred from homology"/>
<protein>
    <recommendedName>
        <fullName evidence="4">YTH domain-containing family protein</fullName>
    </recommendedName>
</protein>
<dbReference type="PROSITE" id="PS50882">
    <property type="entry name" value="YTH"/>
    <property type="match status" value="1"/>
</dbReference>
<keyword evidence="8" id="KW-1185">Reference proteome</keyword>
<evidence type="ECO:0000259" key="6">
    <source>
        <dbReference type="PROSITE" id="PS50882"/>
    </source>
</evidence>
<dbReference type="Proteomes" id="UP000436088">
    <property type="component" value="Unassembled WGS sequence"/>
</dbReference>
<dbReference type="Gene3D" id="3.10.590.10">
    <property type="entry name" value="ph1033 like domains"/>
    <property type="match status" value="1"/>
</dbReference>
<gene>
    <name evidence="7" type="ORF">F3Y22_tig00112127pilonHSYRG00002</name>
</gene>
<dbReference type="FunFam" id="3.10.590.10:FF:000001">
    <property type="entry name" value="YTH domain family 1, isoform CRA_a"/>
    <property type="match status" value="1"/>
</dbReference>
<dbReference type="GO" id="GO:0005737">
    <property type="term" value="C:cytoplasm"/>
    <property type="evidence" value="ECO:0007669"/>
    <property type="project" value="UniProtKB-SubCell"/>
</dbReference>
<comment type="function">
    <text evidence="4">Specifically recognizes and binds N6-methyladenosine (m6A)-containing RNAs, and regulates mRNA stability. M6A is a modification present at internal sites of mRNAs and some non-coding RNAs and plays a role in mRNA stability and processing.</text>
</comment>
<feature type="region of interest" description="Disordered" evidence="5">
    <location>
        <begin position="315"/>
        <end position="336"/>
    </location>
</feature>
<comment type="similarity">
    <text evidence="4">Belongs to the YTHDF family.</text>
</comment>
<dbReference type="Pfam" id="PF04146">
    <property type="entry name" value="YTH"/>
    <property type="match status" value="1"/>
</dbReference>
<feature type="compositionally biased region" description="Polar residues" evidence="5">
    <location>
        <begin position="31"/>
        <end position="49"/>
    </location>
</feature>
<dbReference type="PANTHER" id="PTHR12357:SF89">
    <property type="entry name" value="YTH DOMAIN-CONTAINING FAMILY PROTEIN"/>
    <property type="match status" value="1"/>
</dbReference>
<dbReference type="InterPro" id="IPR045168">
    <property type="entry name" value="YTH_prot"/>
</dbReference>
<keyword evidence="2" id="KW-0963">Cytoplasm</keyword>
<sequence length="628" mass="69550">MGDANTRRRFMAATSDRTPEEQHADPENMKEQTISTKNEATVSPNSSHDTAPVAHPRDSTGQSRSFSSVGDHNVYTPTIYAPQAQSFYYRGYNNTAGEWAEYPPYVNDDGLELGSMGIYNDNPSLVFHPGYGYNPQMPYGPYSPVTTPLPSVGGDAQLYSAQQFPFSGPPYYQQLVPPSMPYISSPTTISQPELTTLVSVDQQGDDMRFGPRSNYSTPLGSFGRGSFPGNPGTLGFSDSHQGFDGLRSGGLWSDWSKPSDRQRSFAPISPAVSPQPFGPIGQNVPVASQQQRLFYQLGSGLNSYNRGYLQSDLNQDHRFGSGSFPSPASKTEDPGPQNLRIKLQLNIVLPLMIIKTTSPSKIHDDSFNRQDFSADYKNAKFFIIKSYSEDNVHKSIKYGVWASTPNGNKKLDAAYSEAKENQDPCPVFLLFSVNASAQFCGAAEMVGPVDFDKSVDYWQQDKWSGQFPVKWHFIKDVSNSQFRHIILENNDNKPVTNSRDTQEVKLEQGIEMLNIFKSYETDTSILDDFDFYEERQKAMQEHKSRQQASLMSAGVVGETEHRNTVALSDNFIKQMSKSFAQVVCLDDGNKDGSAIERTSSASDGLKTERVKLEDAVTAAVPSAQASKE</sequence>
<keyword evidence="3 4" id="KW-0694">RNA-binding</keyword>